<dbReference type="Proteomes" id="UP000003452">
    <property type="component" value="Unassembled WGS sequence"/>
</dbReference>
<keyword evidence="1" id="KW-0732">Signal</keyword>
<reference evidence="2 3" key="1">
    <citation type="submission" date="2008-08" db="EMBL/GenBank/DDBJ databases">
        <title>Draft genome sequence of Bacteroides plebeius (DSM 17135).</title>
        <authorList>
            <person name="Sudarsanam P."/>
            <person name="Ley R."/>
            <person name="Guruge J."/>
            <person name="Turnbaugh P.J."/>
            <person name="Mahowald M."/>
            <person name="Liep D."/>
            <person name="Gordon J."/>
        </authorList>
    </citation>
    <scope>NUCLEOTIDE SEQUENCE [LARGE SCALE GENOMIC DNA]</scope>
    <source>
        <strain evidence="3">DSM 17135 / JCM 12973 / M2</strain>
    </source>
</reference>
<dbReference type="AlphaFoldDB" id="B5CTX8"/>
<comment type="caution">
    <text evidence="2">The sequence shown here is derived from an EMBL/GenBank/DDBJ whole genome shotgun (WGS) entry which is preliminary data.</text>
</comment>
<protein>
    <recommendedName>
        <fullName evidence="4">DUF4906 domain-containing protein</fullName>
    </recommendedName>
</protein>
<dbReference type="eggNOG" id="ENOG502Z9ZY">
    <property type="taxonomic scope" value="Bacteria"/>
</dbReference>
<evidence type="ECO:0000313" key="3">
    <source>
        <dbReference type="Proteomes" id="UP000003452"/>
    </source>
</evidence>
<dbReference type="PROSITE" id="PS51257">
    <property type="entry name" value="PROKAR_LIPOPROTEIN"/>
    <property type="match status" value="1"/>
</dbReference>
<organism evidence="2 3">
    <name type="scientific">Phocaeicola plebeius (strain DSM 17135 / JCM 12973 / CCUG 54634 / M2)</name>
    <name type="common">Bacteroides plebeius</name>
    <dbReference type="NCBI Taxonomy" id="484018"/>
    <lineage>
        <taxon>Bacteria</taxon>
        <taxon>Pseudomonadati</taxon>
        <taxon>Bacteroidota</taxon>
        <taxon>Bacteroidia</taxon>
        <taxon>Bacteroidales</taxon>
        <taxon>Bacteroidaceae</taxon>
        <taxon>Phocaeicola</taxon>
    </lineage>
</organism>
<gene>
    <name evidence="2" type="ORF">BACPLE_00206</name>
</gene>
<feature type="chain" id="PRO_5002828898" description="DUF4906 domain-containing protein" evidence="1">
    <location>
        <begin position="22"/>
        <end position="951"/>
    </location>
</feature>
<dbReference type="EMBL" id="ABQC02000002">
    <property type="protein sequence ID" value="EDY97416.1"/>
    <property type="molecule type" value="Genomic_DNA"/>
</dbReference>
<name>B5CTX8_PHOPM</name>
<dbReference type="HOGENOM" id="CLU_307906_0_0_10"/>
<dbReference type="OrthoDB" id="1082617at2"/>
<accession>B5CTX8</accession>
<proteinExistence type="predicted"/>
<evidence type="ECO:0000313" key="2">
    <source>
        <dbReference type="EMBL" id="EDY97416.1"/>
    </source>
</evidence>
<sequence length="951" mass="105777">MKRIYTLWMCVLLLAGLSACTDEYAVKNGQESVAEGEVVLQFSATVPDAKVVATRDIDPDGLGIKTLYLFCFDEYGSYIGRRDASNIQLVSGENGSYAYTFDVTVPSSTRRIHFLSNVYLDDINAVPGMSETTLIPSIVSASGLMAYWGRVAVTDLDNFPLSIVLYRNQAQVCWEVAASGLQVFGYAVCNRRAWGTIAPFNPDAKDDTGKFTYSLDAPYVTEPAADYQVLSTDATDVTVQGDVAQGDPHYIFENPNTLDTPVYAVMLIGETKESAKYYKIMFVDSNKNLLPIYRNFKYVIRINSTPPESMGYTTFDEAKEGIAANNAWVSVDPEIPELSDGTHTLNILNGTTQIFNVGGTQTIDFTYDGNSDDVSVSWLDNDGTLSSVSPQLGHIDNTNTYTITMNLSQPKENPVIGTLLLRAGVFTRQIKIYLMKPFEFKPVWVSTGVPMVKGERMSMTFVIPENYPEELFPVTIKIATNKMNANSKLGVQLPIVSEDCDYEIEDEDGNITNRHTDWGYKFVYTANSSGIQELFFTLNVTAGNDPTGTVEDCEYAENNIKHTHVFVEADNFKDEEKIVLFQESEENSRRIELEGASEDNPGFLKDSLAPTVNRAVEIKLNFKENDAQSTPKKGTVMRMATTSLIPDFVNYPNERNLYMNEGKPTENSIVNYYWITTPDASTLTLHFLTNTPHVEDLVRFSIDNEGGYNTDASYWYKSAAVELVSDPNRFTFSNFHIVDDTPEIDNVKYGIGQPANIHFTIPNAAVDSTDVKFLIRTNNLEPVEDAPNSSWLTPTVGGYYFTVPKKFQLDKRGTLYFQTKRIASAETVTISTADESQALFIPASASFGNEPITGTLQLSDGSNLSESSFIVLERKNGTRVGDLVVKSVQNGIATYRLTLRSEYDFTMDEQLTIYYASPTNRSDIYQAVTTFNDLVDHPVGSQVPLITLVKQ</sequence>
<evidence type="ECO:0000256" key="1">
    <source>
        <dbReference type="SAM" id="SignalP"/>
    </source>
</evidence>
<dbReference type="GeneID" id="43184010"/>
<dbReference type="RefSeq" id="WP_007559466.1">
    <property type="nucleotide sequence ID" value="NZ_DS990122.1"/>
</dbReference>
<reference evidence="2 3" key="2">
    <citation type="submission" date="2008-08" db="EMBL/GenBank/DDBJ databases">
        <authorList>
            <person name="Fulton L."/>
            <person name="Clifton S."/>
            <person name="Fulton B."/>
            <person name="Xu J."/>
            <person name="Minx P."/>
            <person name="Pepin K.H."/>
            <person name="Johnson M."/>
            <person name="Thiruvilangam P."/>
            <person name="Bhonagiri V."/>
            <person name="Nash W.E."/>
            <person name="Mardis E.R."/>
            <person name="Wilson R.K."/>
        </authorList>
    </citation>
    <scope>NUCLEOTIDE SEQUENCE [LARGE SCALE GENOMIC DNA]</scope>
    <source>
        <strain evidence="3">DSM 17135 / JCM 12973 / M2</strain>
    </source>
</reference>
<evidence type="ECO:0008006" key="4">
    <source>
        <dbReference type="Google" id="ProtNLM"/>
    </source>
</evidence>
<feature type="signal peptide" evidence="1">
    <location>
        <begin position="1"/>
        <end position="21"/>
    </location>
</feature>